<gene>
    <name evidence="1" type="ORF">F0238_15770</name>
</gene>
<dbReference type="AlphaFoldDB" id="A0AAP6ZR75"/>
<protein>
    <submittedName>
        <fullName evidence="1">Uncharacterized protein</fullName>
    </submittedName>
</protein>
<sequence length="102" mass="11653">MSIRIRDRRQFDQFSMRKRQRRVSDLDGGCFLTTHDAVNGLAAAGGIALIQFEGIRLIGDRHLRLTIKVETQLSQIVLCGIAFKQKQFVVNDLIAQRIDARR</sequence>
<evidence type="ECO:0000313" key="2">
    <source>
        <dbReference type="Proteomes" id="UP000576645"/>
    </source>
</evidence>
<comment type="caution">
    <text evidence="1">The sequence shown here is derived from an EMBL/GenBank/DDBJ whole genome shotgun (WGS) entry which is preliminary data.</text>
</comment>
<reference evidence="1 2" key="1">
    <citation type="submission" date="2019-09" db="EMBL/GenBank/DDBJ databases">
        <title>Draft genome sequencing and comparative genomics of hatchery-associated Vibrios.</title>
        <authorList>
            <person name="Kehlet-Delgado H."/>
            <person name="Mueller R.S."/>
        </authorList>
    </citation>
    <scope>NUCLEOTIDE SEQUENCE [LARGE SCALE GENOMIC DNA]</scope>
    <source>
        <strain evidence="1 2">09-121-3</strain>
    </source>
</reference>
<evidence type="ECO:0000313" key="1">
    <source>
        <dbReference type="EMBL" id="NOJ24195.1"/>
    </source>
</evidence>
<dbReference type="EMBL" id="VTXP01000008">
    <property type="protein sequence ID" value="NOJ24195.1"/>
    <property type="molecule type" value="Genomic_DNA"/>
</dbReference>
<proteinExistence type="predicted"/>
<accession>A0AAP6ZR75</accession>
<organism evidence="1 2">
    <name type="scientific">Vibrio coralliilyticus</name>
    <dbReference type="NCBI Taxonomy" id="190893"/>
    <lineage>
        <taxon>Bacteria</taxon>
        <taxon>Pseudomonadati</taxon>
        <taxon>Pseudomonadota</taxon>
        <taxon>Gammaproteobacteria</taxon>
        <taxon>Vibrionales</taxon>
        <taxon>Vibrionaceae</taxon>
        <taxon>Vibrio</taxon>
    </lineage>
</organism>
<name>A0AAP6ZR75_9VIBR</name>
<dbReference type="Proteomes" id="UP000576645">
    <property type="component" value="Unassembled WGS sequence"/>
</dbReference>